<dbReference type="Pfam" id="PF19279">
    <property type="entry name" value="YegS_C"/>
    <property type="match status" value="1"/>
</dbReference>
<protein>
    <submittedName>
        <fullName evidence="6">Diacylglycerol/lipid kinase family protein</fullName>
        <ecNumber evidence="6">2.7.1.-</ecNumber>
    </submittedName>
</protein>
<dbReference type="EMBL" id="JBHSXM010000001">
    <property type="protein sequence ID" value="MFC6834999.1"/>
    <property type="molecule type" value="Genomic_DNA"/>
</dbReference>
<dbReference type="PROSITE" id="PS50146">
    <property type="entry name" value="DAGK"/>
    <property type="match status" value="1"/>
</dbReference>
<keyword evidence="3 6" id="KW-0418">Kinase</keyword>
<dbReference type="GO" id="GO:0005524">
    <property type="term" value="F:ATP binding"/>
    <property type="evidence" value="ECO:0007669"/>
    <property type="project" value="UniProtKB-KW"/>
</dbReference>
<gene>
    <name evidence="6" type="ORF">ACFQHK_00585</name>
</gene>
<proteinExistence type="predicted"/>
<dbReference type="InterPro" id="IPR001206">
    <property type="entry name" value="Diacylglycerol_kinase_cat_dom"/>
</dbReference>
<dbReference type="Proteomes" id="UP001596406">
    <property type="component" value="Unassembled WGS sequence"/>
</dbReference>
<evidence type="ECO:0000256" key="2">
    <source>
        <dbReference type="ARBA" id="ARBA00022741"/>
    </source>
</evidence>
<dbReference type="Gene3D" id="3.40.50.10330">
    <property type="entry name" value="Probable inorganic polyphosphate/atp-NAD kinase, domain 1"/>
    <property type="match status" value="1"/>
</dbReference>
<keyword evidence="1 6" id="KW-0808">Transferase</keyword>
<comment type="caution">
    <text evidence="6">The sequence shown here is derived from an EMBL/GenBank/DDBJ whole genome shotgun (WGS) entry which is preliminary data.</text>
</comment>
<dbReference type="PANTHER" id="PTHR12358:SF54">
    <property type="entry name" value="SPHINGOSINE KINASE RELATED PROTEIN"/>
    <property type="match status" value="1"/>
</dbReference>
<dbReference type="InterPro" id="IPR017438">
    <property type="entry name" value="ATP-NAD_kinase_N"/>
</dbReference>
<sequence>MAPTRGTADRRVGEGSRVLVLNRASGVAAAGTARALGVERGFVVREADGDAVVETARAAAEAGATLVVAGGGDGTVSSVVRGIAAADALDEVVLGVVPCGTGNNFAANVGVRNVTHAFEVVRSGEERRIDLGRVHVTDADVTDERPFLNSCVAGLTADASERTSAALKRRYGPFAYVATALGAAPTYESLPLRVEGPNGDAWRGDALCVFVGNARGLPRGGRLRLTQANVEDGLFEVALVSAAPALELAGDELLRRLFREGTANIELRSLAAVSVRSEEGPVRFSLDGEMVSANRLDAETVPRALRVRVGPGYVPTPR</sequence>
<evidence type="ECO:0000313" key="7">
    <source>
        <dbReference type="Proteomes" id="UP001596406"/>
    </source>
</evidence>
<reference evidence="6 7" key="1">
    <citation type="journal article" date="2019" name="Int. J. Syst. Evol. Microbiol.">
        <title>The Global Catalogue of Microorganisms (GCM) 10K type strain sequencing project: providing services to taxonomists for standard genome sequencing and annotation.</title>
        <authorList>
            <consortium name="The Broad Institute Genomics Platform"/>
            <consortium name="The Broad Institute Genome Sequencing Center for Infectious Disease"/>
            <person name="Wu L."/>
            <person name="Ma J."/>
        </authorList>
    </citation>
    <scope>NUCLEOTIDE SEQUENCE [LARGE SCALE GENOMIC DNA]</scope>
    <source>
        <strain evidence="6 7">PSRA2</strain>
    </source>
</reference>
<evidence type="ECO:0000256" key="1">
    <source>
        <dbReference type="ARBA" id="ARBA00022679"/>
    </source>
</evidence>
<dbReference type="InterPro" id="IPR045540">
    <property type="entry name" value="YegS/DAGK_C"/>
</dbReference>
<keyword evidence="4" id="KW-0067">ATP-binding</keyword>
<evidence type="ECO:0000256" key="4">
    <source>
        <dbReference type="ARBA" id="ARBA00022840"/>
    </source>
</evidence>
<evidence type="ECO:0000313" key="6">
    <source>
        <dbReference type="EMBL" id="MFC6834999.1"/>
    </source>
</evidence>
<dbReference type="GO" id="GO:0016301">
    <property type="term" value="F:kinase activity"/>
    <property type="evidence" value="ECO:0007669"/>
    <property type="project" value="UniProtKB-KW"/>
</dbReference>
<dbReference type="InterPro" id="IPR050187">
    <property type="entry name" value="Lipid_Phosphate_FormReg"/>
</dbReference>
<keyword evidence="2" id="KW-0547">Nucleotide-binding</keyword>
<dbReference type="PANTHER" id="PTHR12358">
    <property type="entry name" value="SPHINGOSINE KINASE"/>
    <property type="match status" value="1"/>
</dbReference>
<accession>A0ABD5U8C5</accession>
<feature type="domain" description="DAGKc" evidence="5">
    <location>
        <begin position="45"/>
        <end position="138"/>
    </location>
</feature>
<name>A0ABD5U8C5_9EURY</name>
<dbReference type="AlphaFoldDB" id="A0ABD5U8C5"/>
<dbReference type="SUPFAM" id="SSF111331">
    <property type="entry name" value="NAD kinase/diacylglycerol kinase-like"/>
    <property type="match status" value="1"/>
</dbReference>
<dbReference type="EC" id="2.7.1.-" evidence="6"/>
<organism evidence="6 7">
    <name type="scientific">Halomarina ordinaria</name>
    <dbReference type="NCBI Taxonomy" id="3033939"/>
    <lineage>
        <taxon>Archaea</taxon>
        <taxon>Methanobacteriati</taxon>
        <taxon>Methanobacteriota</taxon>
        <taxon>Stenosarchaea group</taxon>
        <taxon>Halobacteria</taxon>
        <taxon>Halobacteriales</taxon>
        <taxon>Natronomonadaceae</taxon>
        <taxon>Halomarina</taxon>
    </lineage>
</organism>
<evidence type="ECO:0000256" key="3">
    <source>
        <dbReference type="ARBA" id="ARBA00022777"/>
    </source>
</evidence>
<dbReference type="RefSeq" id="WP_304446708.1">
    <property type="nucleotide sequence ID" value="NZ_JARRAH010000001.1"/>
</dbReference>
<keyword evidence="7" id="KW-1185">Reference proteome</keyword>
<dbReference type="InterPro" id="IPR016064">
    <property type="entry name" value="NAD/diacylglycerol_kinase_sf"/>
</dbReference>
<dbReference type="Gene3D" id="2.60.200.40">
    <property type="match status" value="1"/>
</dbReference>
<evidence type="ECO:0000259" key="5">
    <source>
        <dbReference type="PROSITE" id="PS50146"/>
    </source>
</evidence>
<dbReference type="Pfam" id="PF00781">
    <property type="entry name" value="DAGK_cat"/>
    <property type="match status" value="1"/>
</dbReference>